<organism evidence="1 2">
    <name type="scientific">Panagrolaimus sp. PS1159</name>
    <dbReference type="NCBI Taxonomy" id="55785"/>
    <lineage>
        <taxon>Eukaryota</taxon>
        <taxon>Metazoa</taxon>
        <taxon>Ecdysozoa</taxon>
        <taxon>Nematoda</taxon>
        <taxon>Chromadorea</taxon>
        <taxon>Rhabditida</taxon>
        <taxon>Tylenchina</taxon>
        <taxon>Panagrolaimomorpha</taxon>
        <taxon>Panagrolaimoidea</taxon>
        <taxon>Panagrolaimidae</taxon>
        <taxon>Panagrolaimus</taxon>
    </lineage>
</organism>
<dbReference type="WBParaSite" id="PS1159_v2.g13174.t1">
    <property type="protein sequence ID" value="PS1159_v2.g13174.t1"/>
    <property type="gene ID" value="PS1159_v2.g13174"/>
</dbReference>
<proteinExistence type="predicted"/>
<dbReference type="Proteomes" id="UP000887580">
    <property type="component" value="Unplaced"/>
</dbReference>
<name>A0AC35F2G0_9BILA</name>
<reference evidence="2" key="1">
    <citation type="submission" date="2022-11" db="UniProtKB">
        <authorList>
            <consortium name="WormBaseParasite"/>
        </authorList>
    </citation>
    <scope>IDENTIFICATION</scope>
</reference>
<protein>
    <submittedName>
        <fullName evidence="2">Uncharacterized protein</fullName>
    </submittedName>
</protein>
<evidence type="ECO:0000313" key="2">
    <source>
        <dbReference type="WBParaSite" id="PS1159_v2.g13174.t1"/>
    </source>
</evidence>
<evidence type="ECO:0000313" key="1">
    <source>
        <dbReference type="Proteomes" id="UP000887580"/>
    </source>
</evidence>
<accession>A0AC35F2G0</accession>
<sequence>MAIITTCNADCCLKGFPPRCVSNGLCNIFCCKCNGGCAFQKRSIENNFFSIGMKEDVDEENHGYSNIHPIIENNIP</sequence>